<dbReference type="InterPro" id="IPR017853">
    <property type="entry name" value="GH"/>
</dbReference>
<dbReference type="Proteomes" id="UP000654370">
    <property type="component" value="Unassembled WGS sequence"/>
</dbReference>
<dbReference type="Pfam" id="PF00150">
    <property type="entry name" value="Cellulase"/>
    <property type="match status" value="1"/>
</dbReference>
<comment type="similarity">
    <text evidence="1 4">Belongs to the glycosyl hydrolase 5 (cellulase A) family.</text>
</comment>
<dbReference type="Gene3D" id="3.20.20.80">
    <property type="entry name" value="Glycosidases"/>
    <property type="match status" value="1"/>
</dbReference>
<name>A0A8H7PI47_MORIS</name>
<organism evidence="7 8">
    <name type="scientific">Mortierella isabellina</name>
    <name type="common">Filamentous fungus</name>
    <name type="synonym">Umbelopsis isabellina</name>
    <dbReference type="NCBI Taxonomy" id="91625"/>
    <lineage>
        <taxon>Eukaryota</taxon>
        <taxon>Fungi</taxon>
        <taxon>Fungi incertae sedis</taxon>
        <taxon>Mucoromycota</taxon>
        <taxon>Mucoromycotina</taxon>
        <taxon>Umbelopsidomycetes</taxon>
        <taxon>Umbelopsidales</taxon>
        <taxon>Umbelopsidaceae</taxon>
        <taxon>Umbelopsis</taxon>
    </lineage>
</organism>
<keyword evidence="2 4" id="KW-0378">Hydrolase</keyword>
<dbReference type="AlphaFoldDB" id="A0A8H7PI47"/>
<feature type="signal peptide" evidence="5">
    <location>
        <begin position="1"/>
        <end position="23"/>
    </location>
</feature>
<dbReference type="SUPFAM" id="SSF51445">
    <property type="entry name" value="(Trans)glycosidases"/>
    <property type="match status" value="1"/>
</dbReference>
<gene>
    <name evidence="7" type="ORF">INT43_004364</name>
</gene>
<accession>A0A8H7PI47</accession>
<evidence type="ECO:0000256" key="5">
    <source>
        <dbReference type="SAM" id="SignalP"/>
    </source>
</evidence>
<evidence type="ECO:0000256" key="4">
    <source>
        <dbReference type="RuleBase" id="RU361153"/>
    </source>
</evidence>
<reference evidence="7" key="1">
    <citation type="submission" date="2020-12" db="EMBL/GenBank/DDBJ databases">
        <title>Metabolic potential, ecology and presence of endohyphal bacteria is reflected in genomic diversity of Mucoromycotina.</title>
        <authorList>
            <person name="Muszewska A."/>
            <person name="Okrasinska A."/>
            <person name="Steczkiewicz K."/>
            <person name="Drgas O."/>
            <person name="Orlowska M."/>
            <person name="Perlinska-Lenart U."/>
            <person name="Aleksandrzak-Piekarczyk T."/>
            <person name="Szatraj K."/>
            <person name="Zielenkiewicz U."/>
            <person name="Pilsyk S."/>
            <person name="Malc E."/>
            <person name="Mieczkowski P."/>
            <person name="Kruszewska J.S."/>
            <person name="Biernat P."/>
            <person name="Pawlowska J."/>
        </authorList>
    </citation>
    <scope>NUCLEOTIDE SEQUENCE</scope>
    <source>
        <strain evidence="7">WA0000067209</strain>
    </source>
</reference>
<protein>
    <recommendedName>
        <fullName evidence="6">Glycoside hydrolase family 5 domain-containing protein</fullName>
    </recommendedName>
</protein>
<dbReference type="GO" id="GO:0000272">
    <property type="term" value="P:polysaccharide catabolic process"/>
    <property type="evidence" value="ECO:0007669"/>
    <property type="project" value="InterPro"/>
</dbReference>
<comment type="caution">
    <text evidence="7">The sequence shown here is derived from an EMBL/GenBank/DDBJ whole genome shotgun (WGS) entry which is preliminary data.</text>
</comment>
<dbReference type="GO" id="GO:0004553">
    <property type="term" value="F:hydrolase activity, hydrolyzing O-glycosyl compounds"/>
    <property type="evidence" value="ECO:0007669"/>
    <property type="project" value="InterPro"/>
</dbReference>
<evidence type="ECO:0000256" key="1">
    <source>
        <dbReference type="ARBA" id="ARBA00005641"/>
    </source>
</evidence>
<keyword evidence="3 4" id="KW-0326">Glycosidase</keyword>
<evidence type="ECO:0000313" key="7">
    <source>
        <dbReference type="EMBL" id="KAG2174341.1"/>
    </source>
</evidence>
<evidence type="ECO:0000259" key="6">
    <source>
        <dbReference type="Pfam" id="PF00150"/>
    </source>
</evidence>
<feature type="chain" id="PRO_5034292912" description="Glycoside hydrolase family 5 domain-containing protein" evidence="5">
    <location>
        <begin position="24"/>
        <end position="354"/>
    </location>
</feature>
<keyword evidence="8" id="KW-1185">Reference proteome</keyword>
<evidence type="ECO:0000313" key="8">
    <source>
        <dbReference type="Proteomes" id="UP000654370"/>
    </source>
</evidence>
<evidence type="ECO:0000256" key="3">
    <source>
        <dbReference type="ARBA" id="ARBA00023295"/>
    </source>
</evidence>
<feature type="domain" description="Glycoside hydrolase family 5" evidence="6">
    <location>
        <begin position="41"/>
        <end position="312"/>
    </location>
</feature>
<dbReference type="OrthoDB" id="428177at2759"/>
<keyword evidence="5" id="KW-0732">Signal</keyword>
<dbReference type="EMBL" id="JAEPQZ010000013">
    <property type="protein sequence ID" value="KAG2174341.1"/>
    <property type="molecule type" value="Genomic_DNA"/>
</dbReference>
<sequence>MVSLKLFGALASLLCSGLSLVAANSFAGASSYFLYTLQQSDRLAVLDAMQAAGLKTLRIFVTEVAENIKGCTNSAVNDVEVGSPGQWDDTILNMINTLISEAMPRGIKLIIAPHDRYALGCWQSDVYVSKYKIPTSNCATAPNNASIFYLNSNAIADYDKRLQHILAFKYSDGTPWSQLSNGIFAFNIENEAMGHMNMVDNQWWCHRSGTIRNALGSSSIYVSTGGGADWSDSLNYYNFYCTDIDIIDIHSYDGTSAINSNMPGAINTAKQQGKLLMMEEWGVTGSDSDKASGMTSQINALNGYGIPWSLWEVVKPSSTDFETFTDETQAWAAIKTGAAKADSAAGAFTFKNLP</sequence>
<dbReference type="InterPro" id="IPR001547">
    <property type="entry name" value="Glyco_hydro_5"/>
</dbReference>
<evidence type="ECO:0000256" key="2">
    <source>
        <dbReference type="ARBA" id="ARBA00022801"/>
    </source>
</evidence>
<proteinExistence type="inferred from homology"/>